<protein>
    <recommendedName>
        <fullName evidence="2">FimV N-terminal domain-containing protein</fullName>
    </recommendedName>
</protein>
<keyword evidence="1" id="KW-0175">Coiled coil</keyword>
<dbReference type="InterPro" id="IPR057840">
    <property type="entry name" value="FimV_N"/>
</dbReference>
<feature type="coiled-coil region" evidence="1">
    <location>
        <begin position="334"/>
        <end position="375"/>
    </location>
</feature>
<dbReference type="Pfam" id="PF25800">
    <property type="entry name" value="FimV_N"/>
    <property type="match status" value="1"/>
</dbReference>
<sequence>MRFQQALAFVSCGFVFSSSVLALGLGKLDVKSSYGEPLNAQLELIEVGDLTENEIIAKFASSDDINRLGSNPNILYSSFHFDLTINQDKTGFVKITTDRPIKEPSVDLFVSLTWPNGKLVRKYEVSTELPVFVQRYQNRYDALVAKQSQPAVTKPFTYKRHQPSIPSRQYSSPDYYYVQENDTLMEIAAQMRPSTTVSLQQTMIAIYRQNPHAFINNNINLLKKNVELKLPKQSEVAEIPYAIAVASINKHHHQWQNINTPQSAVASTDRSATTSSYVKQENIKPKTKKSDKARLKIVTQENSSKPIPTKKLNTMSNADFNKLQSKLTSDKNELAAINESNKKSFAKLKDLERRIQSLKRRIKDKDDRISTLQSEFGSDQ</sequence>
<organism evidence="3 4">
    <name type="scientific">Zooshikella harenae</name>
    <dbReference type="NCBI Taxonomy" id="2827238"/>
    <lineage>
        <taxon>Bacteria</taxon>
        <taxon>Pseudomonadati</taxon>
        <taxon>Pseudomonadota</taxon>
        <taxon>Gammaproteobacteria</taxon>
        <taxon>Oceanospirillales</taxon>
        <taxon>Zooshikellaceae</taxon>
        <taxon>Zooshikella</taxon>
    </lineage>
</organism>
<accession>A0ABS5ZEX5</accession>
<evidence type="ECO:0000313" key="4">
    <source>
        <dbReference type="Proteomes" id="UP000690515"/>
    </source>
</evidence>
<dbReference type="InterPro" id="IPR020012">
    <property type="entry name" value="LysM_FimV"/>
</dbReference>
<proteinExistence type="predicted"/>
<evidence type="ECO:0000259" key="2">
    <source>
        <dbReference type="Pfam" id="PF25800"/>
    </source>
</evidence>
<gene>
    <name evidence="3" type="ORF">KCG35_16220</name>
</gene>
<evidence type="ECO:0000256" key="1">
    <source>
        <dbReference type="SAM" id="Coils"/>
    </source>
</evidence>
<evidence type="ECO:0000313" key="3">
    <source>
        <dbReference type="EMBL" id="MBU2712614.1"/>
    </source>
</evidence>
<reference evidence="3 4" key="1">
    <citation type="submission" date="2021-04" db="EMBL/GenBank/DDBJ databases">
        <authorList>
            <person name="Pira H."/>
            <person name="Risdian C."/>
            <person name="Wink J."/>
        </authorList>
    </citation>
    <scope>NUCLEOTIDE SEQUENCE [LARGE SCALE GENOMIC DNA]</scope>
    <source>
        <strain evidence="3 4">WH53</strain>
    </source>
</reference>
<feature type="domain" description="FimV N-terminal" evidence="2">
    <location>
        <begin position="23"/>
        <end position="128"/>
    </location>
</feature>
<dbReference type="NCBIfam" id="TIGR03505">
    <property type="entry name" value="FimV_core"/>
    <property type="match status" value="1"/>
</dbReference>
<dbReference type="RefSeq" id="WP_215820840.1">
    <property type="nucleotide sequence ID" value="NZ_JAGSOY010000042.1"/>
</dbReference>
<comment type="caution">
    <text evidence="3">The sequence shown here is derived from an EMBL/GenBank/DDBJ whole genome shotgun (WGS) entry which is preliminary data.</text>
</comment>
<dbReference type="EMBL" id="JAGSOY010000042">
    <property type="protein sequence ID" value="MBU2712614.1"/>
    <property type="molecule type" value="Genomic_DNA"/>
</dbReference>
<name>A0ABS5ZEX5_9GAMM</name>
<dbReference type="Proteomes" id="UP000690515">
    <property type="component" value="Unassembled WGS sequence"/>
</dbReference>
<keyword evidence="4" id="KW-1185">Reference proteome</keyword>